<dbReference type="PROSITE" id="PS50928">
    <property type="entry name" value="ABC_TM1"/>
    <property type="match status" value="1"/>
</dbReference>
<dbReference type="InterPro" id="IPR050366">
    <property type="entry name" value="BP-dependent_transpt_permease"/>
</dbReference>
<evidence type="ECO:0000256" key="1">
    <source>
        <dbReference type="ARBA" id="ARBA00004651"/>
    </source>
</evidence>
<evidence type="ECO:0000256" key="6">
    <source>
        <dbReference type="ARBA" id="ARBA00023136"/>
    </source>
</evidence>
<evidence type="ECO:0000256" key="5">
    <source>
        <dbReference type="ARBA" id="ARBA00022989"/>
    </source>
</evidence>
<keyword evidence="2 7" id="KW-0813">Transport</keyword>
<feature type="transmembrane region" description="Helical" evidence="7">
    <location>
        <begin position="21"/>
        <end position="42"/>
    </location>
</feature>
<feature type="domain" description="ABC transmembrane type-1" evidence="8">
    <location>
        <begin position="94"/>
        <end position="283"/>
    </location>
</feature>
<dbReference type="InterPro" id="IPR000515">
    <property type="entry name" value="MetI-like"/>
</dbReference>
<feature type="transmembrane region" description="Helical" evidence="7">
    <location>
        <begin position="260"/>
        <end position="282"/>
    </location>
</feature>
<dbReference type="CDD" id="cd06261">
    <property type="entry name" value="TM_PBP2"/>
    <property type="match status" value="1"/>
</dbReference>
<dbReference type="Proteomes" id="UP000196084">
    <property type="component" value="Unassembled WGS sequence"/>
</dbReference>
<sequence>MEQQAHVTTKQRVLRQILADPLAMVGGSVIALVFAVAIFSAVDQFLLERRLITALLNDPYATNREARLLGPSVEYPMGTDHQGRDVMARVIYGTRTSIFVGVTAVTTAAVFGILIGAVTAYYGNLTDMIGMRAMDVLLAFPAILLAIGLLAVFGRGITNVIIAITIVYTPIFARVARSEFLSEKSEEYVDAARVIGYPDRRIMIRELLPNCLTSITVQFTFSLALAIIAEASLSFLGVGVSPITPSWGMMLSQARDYMTIAWWFSLFPGVSIAITVFSFNILGDSLRDALDPEEGSGGGGMI</sequence>
<dbReference type="PANTHER" id="PTHR43386:SF1">
    <property type="entry name" value="D,D-DIPEPTIDE TRANSPORT SYSTEM PERMEASE PROTEIN DDPC-RELATED"/>
    <property type="match status" value="1"/>
</dbReference>
<dbReference type="GO" id="GO:0005886">
    <property type="term" value="C:plasma membrane"/>
    <property type="evidence" value="ECO:0007669"/>
    <property type="project" value="UniProtKB-SubCell"/>
</dbReference>
<comment type="caution">
    <text evidence="9">The sequence shown here is derived from an EMBL/GenBank/DDBJ whole genome shotgun (WGS) entry which is preliminary data.</text>
</comment>
<reference evidence="9 10" key="1">
    <citation type="submission" date="2017-02" db="EMBL/GenBank/DDBJ databases">
        <title>Natronthermophilus aegyptiacus gen. nov.,sp. nov., an aerobic, extremely halophilic alkalithermophilic archaeon isolated from the athalassohaline Wadi An Natrun, Egypt.</title>
        <authorList>
            <person name="Zhao B."/>
        </authorList>
    </citation>
    <scope>NUCLEOTIDE SEQUENCE [LARGE SCALE GENOMIC DNA]</scope>
    <source>
        <strain evidence="9 10">CGMCC 1.3597</strain>
    </source>
</reference>
<evidence type="ECO:0000313" key="10">
    <source>
        <dbReference type="Proteomes" id="UP000196084"/>
    </source>
</evidence>
<comment type="similarity">
    <text evidence="7">Belongs to the binding-protein-dependent transport system permease family.</text>
</comment>
<keyword evidence="6 7" id="KW-0472">Membrane</keyword>
<dbReference type="Gene3D" id="1.10.3720.10">
    <property type="entry name" value="MetI-like"/>
    <property type="match status" value="1"/>
</dbReference>
<keyword evidence="3" id="KW-1003">Cell membrane</keyword>
<organism evidence="9 10">
    <name type="scientific">Natronolimnobius baerhuensis</name>
    <dbReference type="NCBI Taxonomy" id="253108"/>
    <lineage>
        <taxon>Archaea</taxon>
        <taxon>Methanobacteriati</taxon>
        <taxon>Methanobacteriota</taxon>
        <taxon>Stenosarchaea group</taxon>
        <taxon>Halobacteria</taxon>
        <taxon>Halobacteriales</taxon>
        <taxon>Natrialbaceae</taxon>
        <taxon>Natronolimnobius</taxon>
    </lineage>
</organism>
<evidence type="ECO:0000259" key="8">
    <source>
        <dbReference type="PROSITE" id="PS50928"/>
    </source>
</evidence>
<feature type="transmembrane region" description="Helical" evidence="7">
    <location>
        <begin position="134"/>
        <end position="153"/>
    </location>
</feature>
<dbReference type="EMBL" id="MWPH01000006">
    <property type="protein sequence ID" value="OVE82876.1"/>
    <property type="molecule type" value="Genomic_DNA"/>
</dbReference>
<feature type="transmembrane region" description="Helical" evidence="7">
    <location>
        <begin position="98"/>
        <end position="122"/>
    </location>
</feature>
<comment type="subcellular location">
    <subcellularLocation>
        <location evidence="1 7">Cell membrane</location>
        <topology evidence="1 7">Multi-pass membrane protein</topology>
    </subcellularLocation>
</comment>
<evidence type="ECO:0000313" key="9">
    <source>
        <dbReference type="EMBL" id="OVE82876.1"/>
    </source>
</evidence>
<keyword evidence="5 7" id="KW-1133">Transmembrane helix</keyword>
<protein>
    <recommendedName>
        <fullName evidence="8">ABC transmembrane type-1 domain-containing protein</fullName>
    </recommendedName>
</protein>
<dbReference type="Pfam" id="PF00528">
    <property type="entry name" value="BPD_transp_1"/>
    <property type="match status" value="1"/>
</dbReference>
<keyword evidence="10" id="KW-1185">Reference proteome</keyword>
<gene>
    <name evidence="9" type="ORF">B2G88_18850</name>
</gene>
<proteinExistence type="inferred from homology"/>
<dbReference type="SUPFAM" id="SSF161098">
    <property type="entry name" value="MetI-like"/>
    <property type="match status" value="1"/>
</dbReference>
<feature type="transmembrane region" description="Helical" evidence="7">
    <location>
        <begin position="207"/>
        <end position="240"/>
    </location>
</feature>
<evidence type="ECO:0000256" key="4">
    <source>
        <dbReference type="ARBA" id="ARBA00022692"/>
    </source>
</evidence>
<keyword evidence="4 7" id="KW-0812">Transmembrane</keyword>
<evidence type="ECO:0000256" key="3">
    <source>
        <dbReference type="ARBA" id="ARBA00022475"/>
    </source>
</evidence>
<dbReference type="AlphaFoldDB" id="A0A202E3K3"/>
<name>A0A202E3K3_9EURY</name>
<evidence type="ECO:0000256" key="2">
    <source>
        <dbReference type="ARBA" id="ARBA00022448"/>
    </source>
</evidence>
<dbReference type="PANTHER" id="PTHR43386">
    <property type="entry name" value="OLIGOPEPTIDE TRANSPORT SYSTEM PERMEASE PROTEIN APPC"/>
    <property type="match status" value="1"/>
</dbReference>
<dbReference type="InterPro" id="IPR035906">
    <property type="entry name" value="MetI-like_sf"/>
</dbReference>
<accession>A0A202E3K3</accession>
<evidence type="ECO:0000256" key="7">
    <source>
        <dbReference type="RuleBase" id="RU363032"/>
    </source>
</evidence>
<dbReference type="GO" id="GO:0055085">
    <property type="term" value="P:transmembrane transport"/>
    <property type="evidence" value="ECO:0007669"/>
    <property type="project" value="InterPro"/>
</dbReference>